<evidence type="ECO:0000313" key="7">
    <source>
        <dbReference type="Proteomes" id="UP000238479"/>
    </source>
</evidence>
<keyword evidence="6" id="KW-0723">Serine/threonine-protein kinase</keyword>
<name>A0A2P6QBE2_ROSCH</name>
<comment type="caution">
    <text evidence="6">The sequence shown here is derived from an EMBL/GenBank/DDBJ whole genome shotgun (WGS) entry which is preliminary data.</text>
</comment>
<comment type="subcellular location">
    <subcellularLocation>
        <location evidence="1">Membrane</location>
        <topology evidence="1">Single-pass membrane protein</topology>
    </subcellularLocation>
</comment>
<keyword evidence="5" id="KW-0472">Membrane</keyword>
<dbReference type="Proteomes" id="UP000238479">
    <property type="component" value="Chromosome 5"/>
</dbReference>
<dbReference type="SUPFAM" id="SSF56112">
    <property type="entry name" value="Protein kinase-like (PK-like)"/>
    <property type="match status" value="1"/>
</dbReference>
<evidence type="ECO:0000256" key="1">
    <source>
        <dbReference type="ARBA" id="ARBA00004167"/>
    </source>
</evidence>
<keyword evidence="7" id="KW-1185">Reference proteome</keyword>
<dbReference type="PANTHER" id="PTHR47974:SF9">
    <property type="entry name" value="RECEPTOR-LIKE SERINE_THREONINE-PROTEIN KINASE"/>
    <property type="match status" value="1"/>
</dbReference>
<keyword evidence="6" id="KW-0808">Transferase</keyword>
<proteinExistence type="predicted"/>
<evidence type="ECO:0000256" key="5">
    <source>
        <dbReference type="ARBA" id="ARBA00023136"/>
    </source>
</evidence>
<dbReference type="Gene3D" id="3.30.200.20">
    <property type="entry name" value="Phosphorylase Kinase, domain 1"/>
    <property type="match status" value="1"/>
</dbReference>
<dbReference type="GO" id="GO:0016020">
    <property type="term" value="C:membrane"/>
    <property type="evidence" value="ECO:0007669"/>
    <property type="project" value="UniProtKB-SubCell"/>
</dbReference>
<dbReference type="OMA" id="KGTICDG"/>
<dbReference type="Gramene" id="PRQ31483">
    <property type="protein sequence ID" value="PRQ31483"/>
    <property type="gene ID" value="RchiOBHm_Chr5g0036011"/>
</dbReference>
<organism evidence="6 7">
    <name type="scientific">Rosa chinensis</name>
    <name type="common">China rose</name>
    <dbReference type="NCBI Taxonomy" id="74649"/>
    <lineage>
        <taxon>Eukaryota</taxon>
        <taxon>Viridiplantae</taxon>
        <taxon>Streptophyta</taxon>
        <taxon>Embryophyta</taxon>
        <taxon>Tracheophyta</taxon>
        <taxon>Spermatophyta</taxon>
        <taxon>Magnoliopsida</taxon>
        <taxon>eudicotyledons</taxon>
        <taxon>Gunneridae</taxon>
        <taxon>Pentapetalae</taxon>
        <taxon>rosids</taxon>
        <taxon>fabids</taxon>
        <taxon>Rosales</taxon>
        <taxon>Rosaceae</taxon>
        <taxon>Rosoideae</taxon>
        <taxon>Rosoideae incertae sedis</taxon>
        <taxon>Rosa</taxon>
    </lineage>
</organism>
<dbReference type="STRING" id="74649.A0A2P6QBE2"/>
<protein>
    <submittedName>
        <fullName evidence="6">Putative non-specific serine/threonine protein kinase</fullName>
        <ecNumber evidence="6">2.7.11.1</ecNumber>
    </submittedName>
</protein>
<keyword evidence="6" id="KW-0418">Kinase</keyword>
<dbReference type="GO" id="GO:0004674">
    <property type="term" value="F:protein serine/threonine kinase activity"/>
    <property type="evidence" value="ECO:0007669"/>
    <property type="project" value="UniProtKB-KW"/>
</dbReference>
<dbReference type="AlphaFoldDB" id="A0A2P6QBE2"/>
<keyword evidence="3" id="KW-0732">Signal</keyword>
<evidence type="ECO:0000256" key="4">
    <source>
        <dbReference type="ARBA" id="ARBA00022989"/>
    </source>
</evidence>
<keyword evidence="4" id="KW-1133">Transmembrane helix</keyword>
<accession>A0A2P6QBE2</accession>
<sequence>MPLPDCSWIWSSYDGGKHEFFDVKDKHHEEISLWNLKRFHLRELQIATNNFNSKYLLRKGGFGHVYKGTICDGTVVAVKRLKDGSALGGEIQFQT</sequence>
<dbReference type="PANTHER" id="PTHR47974">
    <property type="entry name" value="OS07G0415500 PROTEIN"/>
    <property type="match status" value="1"/>
</dbReference>
<dbReference type="EMBL" id="PDCK01000043">
    <property type="protein sequence ID" value="PRQ31483.1"/>
    <property type="molecule type" value="Genomic_DNA"/>
</dbReference>
<dbReference type="EC" id="2.7.11.1" evidence="6"/>
<dbReference type="FunFam" id="3.30.200.20:FF:000015">
    <property type="entry name" value="Somatic embryogenesis receptor kinase 1"/>
    <property type="match status" value="1"/>
</dbReference>
<evidence type="ECO:0000256" key="3">
    <source>
        <dbReference type="ARBA" id="ARBA00022729"/>
    </source>
</evidence>
<evidence type="ECO:0000313" key="6">
    <source>
        <dbReference type="EMBL" id="PRQ31483.1"/>
    </source>
</evidence>
<keyword evidence="2" id="KW-0812">Transmembrane</keyword>
<dbReference type="InterPro" id="IPR011009">
    <property type="entry name" value="Kinase-like_dom_sf"/>
</dbReference>
<evidence type="ECO:0000256" key="2">
    <source>
        <dbReference type="ARBA" id="ARBA00022692"/>
    </source>
</evidence>
<reference evidence="6 7" key="1">
    <citation type="journal article" date="2018" name="Nat. Genet.">
        <title>The Rosa genome provides new insights in the design of modern roses.</title>
        <authorList>
            <person name="Bendahmane M."/>
        </authorList>
    </citation>
    <scope>NUCLEOTIDE SEQUENCE [LARGE SCALE GENOMIC DNA]</scope>
    <source>
        <strain evidence="7">cv. Old Blush</strain>
    </source>
</reference>
<gene>
    <name evidence="6" type="ORF">RchiOBHm_Chr5g0036011</name>
</gene>